<evidence type="ECO:0000313" key="1">
    <source>
        <dbReference type="EMBL" id="AEV18960.1"/>
    </source>
</evidence>
<name>A0ABM5MH12_GEOTH</name>
<evidence type="ECO:0000313" key="2">
    <source>
        <dbReference type="Proteomes" id="UP000005636"/>
    </source>
</evidence>
<proteinExistence type="predicted"/>
<protein>
    <submittedName>
        <fullName evidence="1">Uncharacterized protein</fullName>
    </submittedName>
</protein>
<accession>A0ABM5MH12</accession>
<gene>
    <name evidence="1" type="ORF">GTCCBUS3UF5_16480</name>
</gene>
<reference evidence="1 2" key="1">
    <citation type="submission" date="2011-11" db="EMBL/GenBank/DDBJ databases">
        <title>Complete genome sequence of thermophilic Geobacillus thermoleovorans CCB_US3_UF5.</title>
        <authorList>
            <person name="Muhd Sakaff M.K.L."/>
            <person name="Abdul Rahman A.Y."/>
            <person name="Saito J.A."/>
            <person name="Hou S."/>
            <person name="Alam M."/>
        </authorList>
    </citation>
    <scope>NUCLEOTIDE SEQUENCE [LARGE SCALE GENOMIC DNA]</scope>
    <source>
        <strain evidence="1 2">CCB_US3_UF5</strain>
    </source>
</reference>
<dbReference type="Proteomes" id="UP000005636">
    <property type="component" value="Chromosome"/>
</dbReference>
<dbReference type="EMBL" id="CP003125">
    <property type="protein sequence ID" value="AEV18960.1"/>
    <property type="molecule type" value="Genomic_DNA"/>
</dbReference>
<keyword evidence="2" id="KW-1185">Reference proteome</keyword>
<sequence>MFLIDESYFHYFAMARRFPSLIFLSTIHRSYINPHSVPHAPLFRTVRGCAQHGNKTSQQTEKAAWRMATAYAVFL</sequence>
<organism evidence="1 2">
    <name type="scientific">Geobacillus thermoleovorans CCB_US3_UF5</name>
    <dbReference type="NCBI Taxonomy" id="1111068"/>
    <lineage>
        <taxon>Bacteria</taxon>
        <taxon>Bacillati</taxon>
        <taxon>Bacillota</taxon>
        <taxon>Bacilli</taxon>
        <taxon>Bacillales</taxon>
        <taxon>Anoxybacillaceae</taxon>
        <taxon>Geobacillus</taxon>
        <taxon>Geobacillus thermoleovorans group</taxon>
    </lineage>
</organism>